<dbReference type="RefSeq" id="WP_208394201.1">
    <property type="nucleotide sequence ID" value="NZ_JAASQI010000005.1"/>
</dbReference>
<evidence type="ECO:0000313" key="3">
    <source>
        <dbReference type="Proteomes" id="UP001429580"/>
    </source>
</evidence>
<organism evidence="2 3">
    <name type="scientific">Pseudochelatococcus lubricantis</name>
    <dbReference type="NCBI Taxonomy" id="1538102"/>
    <lineage>
        <taxon>Bacteria</taxon>
        <taxon>Pseudomonadati</taxon>
        <taxon>Pseudomonadota</taxon>
        <taxon>Alphaproteobacteria</taxon>
        <taxon>Hyphomicrobiales</taxon>
        <taxon>Chelatococcaceae</taxon>
        <taxon>Pseudochelatococcus</taxon>
    </lineage>
</organism>
<protein>
    <submittedName>
        <fullName evidence="2">Uncharacterized protein</fullName>
    </submittedName>
</protein>
<name>A0ABX0UZQ4_9HYPH</name>
<comment type="caution">
    <text evidence="2">The sequence shown here is derived from an EMBL/GenBank/DDBJ whole genome shotgun (WGS) entry which is preliminary data.</text>
</comment>
<dbReference type="EMBL" id="JAASQI010000005">
    <property type="protein sequence ID" value="NIJ58442.1"/>
    <property type="molecule type" value="Genomic_DNA"/>
</dbReference>
<sequence length="341" mass="35812">MVSARHRPQHGAARGTSWRGRAAVATVMALVAVQPCDIARGQERYEPPKAIPITPALPMESPTPPVEGPALRMESPASDAPKTLPQALQGGPQMTHALSLAATLAGSEMPIQSGLVWRIYAVTPGAAPTPVSELTEATPRQSLPQGNYIVHVSYGFASAMARVALRADSVSRLAIAAGGLRVTGAVGKEAIPDQDLTYSVYLPEQNNPEGRLVTENIRSGEIVRLPAGDYHVVSNYGTSNAIARADLSVEAGKVTDATINHRGARVTLKLVAGEGAEAFAGTAFSVLTPGGDTIHEEVGAFTSLILAEGDYVVVARHEGQVYSRDFTVRSGIDNDVEIVGR</sequence>
<keyword evidence="3" id="KW-1185">Reference proteome</keyword>
<evidence type="ECO:0000256" key="1">
    <source>
        <dbReference type="SAM" id="MobiDB-lite"/>
    </source>
</evidence>
<accession>A0ABX0UZQ4</accession>
<reference evidence="2 3" key="1">
    <citation type="submission" date="2020-03" db="EMBL/GenBank/DDBJ databases">
        <title>Genomic Encyclopedia of Type Strains, Phase IV (KMG-IV): sequencing the most valuable type-strain genomes for metagenomic binning, comparative biology and taxonomic classification.</title>
        <authorList>
            <person name="Goeker M."/>
        </authorList>
    </citation>
    <scope>NUCLEOTIDE SEQUENCE [LARGE SCALE GENOMIC DNA]</scope>
    <source>
        <strain evidence="2 3">DSM 103870</strain>
    </source>
</reference>
<proteinExistence type="predicted"/>
<feature type="region of interest" description="Disordered" evidence="1">
    <location>
        <begin position="50"/>
        <end position="83"/>
    </location>
</feature>
<evidence type="ECO:0000313" key="2">
    <source>
        <dbReference type="EMBL" id="NIJ58442.1"/>
    </source>
</evidence>
<dbReference type="Proteomes" id="UP001429580">
    <property type="component" value="Unassembled WGS sequence"/>
</dbReference>
<gene>
    <name evidence="2" type="ORF">FHS82_002290</name>
</gene>